<dbReference type="InterPro" id="IPR038765">
    <property type="entry name" value="Papain-like_cys_pep_sf"/>
</dbReference>
<evidence type="ECO:0000313" key="5">
    <source>
        <dbReference type="EMBL" id="RZB80848.1"/>
    </source>
</evidence>
<dbReference type="PANTHER" id="PTHR33018">
    <property type="entry name" value="OS10G0338966 PROTEIN-RELATED"/>
    <property type="match status" value="1"/>
</dbReference>
<keyword evidence="6" id="KW-1185">Reference proteome</keyword>
<gene>
    <name evidence="5" type="ORF">D0Y65_030535</name>
</gene>
<keyword evidence="3" id="KW-0175">Coiled coil</keyword>
<evidence type="ECO:0000256" key="1">
    <source>
        <dbReference type="ARBA" id="ARBA00004123"/>
    </source>
</evidence>
<evidence type="ECO:0000259" key="4">
    <source>
        <dbReference type="SMART" id="SM00743"/>
    </source>
</evidence>
<keyword evidence="2" id="KW-0539">Nucleus</keyword>
<comment type="subcellular location">
    <subcellularLocation>
        <location evidence="1">Nucleus</location>
    </subcellularLocation>
</comment>
<feature type="domain" description="Agenet" evidence="4">
    <location>
        <begin position="765"/>
        <end position="823"/>
    </location>
</feature>
<dbReference type="Pfam" id="PF26133">
    <property type="entry name" value="DUF8039"/>
    <property type="match status" value="1"/>
</dbReference>
<organism evidence="5 6">
    <name type="scientific">Glycine soja</name>
    <name type="common">Wild soybean</name>
    <dbReference type="NCBI Taxonomy" id="3848"/>
    <lineage>
        <taxon>Eukaryota</taxon>
        <taxon>Viridiplantae</taxon>
        <taxon>Streptophyta</taxon>
        <taxon>Embryophyta</taxon>
        <taxon>Tracheophyta</taxon>
        <taxon>Spermatophyta</taxon>
        <taxon>Magnoliopsida</taxon>
        <taxon>eudicotyledons</taxon>
        <taxon>Gunneridae</taxon>
        <taxon>Pentapetalae</taxon>
        <taxon>rosids</taxon>
        <taxon>fabids</taxon>
        <taxon>Fabales</taxon>
        <taxon>Fabaceae</taxon>
        <taxon>Papilionoideae</taxon>
        <taxon>50 kb inversion clade</taxon>
        <taxon>NPAAA clade</taxon>
        <taxon>indigoferoid/millettioid clade</taxon>
        <taxon>Phaseoleae</taxon>
        <taxon>Glycine</taxon>
        <taxon>Glycine subgen. Soja</taxon>
    </lineage>
</organism>
<comment type="caution">
    <text evidence="5">The sequence shown here is derived from an EMBL/GenBank/DDBJ whole genome shotgun (WGS) entry which is preliminary data.</text>
</comment>
<dbReference type="InterPro" id="IPR014002">
    <property type="entry name" value="Agenet_dom_plant"/>
</dbReference>
<evidence type="ECO:0000256" key="3">
    <source>
        <dbReference type="SAM" id="Coils"/>
    </source>
</evidence>
<dbReference type="Pfam" id="PF16135">
    <property type="entry name" value="TDBD"/>
    <property type="match status" value="2"/>
</dbReference>
<dbReference type="GO" id="GO:0005634">
    <property type="term" value="C:nucleus"/>
    <property type="evidence" value="ECO:0007669"/>
    <property type="project" value="UniProtKB-SubCell"/>
</dbReference>
<dbReference type="SUPFAM" id="SSF54001">
    <property type="entry name" value="Cysteine proteinases"/>
    <property type="match status" value="1"/>
</dbReference>
<accession>A0A445I3Z6</accession>
<evidence type="ECO:0000313" key="6">
    <source>
        <dbReference type="Proteomes" id="UP000289340"/>
    </source>
</evidence>
<dbReference type="Proteomes" id="UP000289340">
    <property type="component" value="Chromosome 11"/>
</dbReference>
<protein>
    <recommendedName>
        <fullName evidence="4">Agenet domain-containing protein</fullName>
    </recommendedName>
</protein>
<dbReference type="PANTHER" id="PTHR33018:SF34">
    <property type="entry name" value="OS02G0472350 PROTEIN"/>
    <property type="match status" value="1"/>
</dbReference>
<reference evidence="5 6" key="1">
    <citation type="submission" date="2018-09" db="EMBL/GenBank/DDBJ databases">
        <title>A high-quality reference genome of wild soybean provides a powerful tool to mine soybean genomes.</title>
        <authorList>
            <person name="Xie M."/>
            <person name="Chung C.Y.L."/>
            <person name="Li M.-W."/>
            <person name="Wong F.-L."/>
            <person name="Chan T.-F."/>
            <person name="Lam H.-M."/>
        </authorList>
    </citation>
    <scope>NUCLEOTIDE SEQUENCE [LARGE SCALE GENOMIC DNA]</scope>
    <source>
        <strain evidence="6">cv. W05</strain>
        <tissue evidence="5">Hypocotyl of etiolated seedlings</tissue>
    </source>
</reference>
<dbReference type="AlphaFoldDB" id="A0A445I3Z6"/>
<evidence type="ECO:0000256" key="2">
    <source>
        <dbReference type="ARBA" id="ARBA00023242"/>
    </source>
</evidence>
<dbReference type="InterPro" id="IPR032308">
    <property type="entry name" value="TDBD"/>
</dbReference>
<name>A0A445I3Z6_GLYSO</name>
<feature type="coiled-coil region" evidence="3">
    <location>
        <begin position="226"/>
        <end position="254"/>
    </location>
</feature>
<dbReference type="EMBL" id="QZWG01000011">
    <property type="protein sequence ID" value="RZB80848.1"/>
    <property type="molecule type" value="Genomic_DNA"/>
</dbReference>
<proteinExistence type="predicted"/>
<dbReference type="SMART" id="SM00743">
    <property type="entry name" value="Agenet"/>
    <property type="match status" value="1"/>
</dbReference>
<dbReference type="InterPro" id="IPR058352">
    <property type="entry name" value="DUF8039"/>
</dbReference>
<sequence length="1137" mass="129066">MSTVATRWRQFKSTLTSKFVFAKTEGQQTQDVVTKYGLDPEAWKQFEETRLTPNWEGIRKRAQSIQKHNDCPHVLSRGGYDLLEKKLLDQKRKRIQEETLLSENPASVDEPPSPIKRHVKWKVARTRAVGNMTSDSAQEIADKIDSLEEQVTQGSFVPHGRQDILNTAIGRPDHGGRVRAAGSGVTITQYYGRASRTCSSSSTSISQQQLDEVVARLREDMTGQIREELRTQIKEELRTQLEEENRRSLEIMTNALKEAIKKELSNKGSQEALQIQPDIQQLGARVSTQGSNAVTNAQASQEHDVDAIPLMGLFVQRNDGTQRLVAMGKIMEGDSIIHTVAYADDVVRVSVETVIDPEAEVPYATSEIQYVKQAVNTFVAWPTHLVKAVLDEHPQRIPHNEDAHVPKPANVDADDPLRGLMKYSFDIYDKPLEISFDGNFLGIVDASTSIFITYSDVTEIIAGDKSLNISVIQLWLMYMHEWSQIFSEGFMYAFLEPQSLVCSKDRRSECEQYLERWLKESDREVYIGPYFHHVMTKLKKTLSPETKAVAPKWIEVKSHVQTGCYECGYYIMHWIWNIITSDIKSDWSMQQFSAAIVPPSLSLQQLSEQMKCPQSLDGCLVEMILSFDLAFALIPLLKFNSSKMTSSTSIEEPYLPTTTGARATVVETSKNNDGVLTTDVDILPNNIGGEPATDVDRKQNKYRCKVYYKVKGRHRKVCTLADGKITRDGIKCNCCMGIYSFVGFENHASGSSTCRPSASIFLEDGDRKFGLCVDVDYEEAWWEGVIFDDHCDGMEKRSVFFPDLGDEMQVGIHRLRITKDWREVTGEWEQQGNLVFLDLVEERKRKSFVAVSAKQIWYDVRIKNGIEKIREWTCNMKYLWRNLVMEVINDYLSLTVNEVILVLNLPWSLLNEAPEPESVEAMASVDLSVTFPDKEIVVQKQPVPPVKEVLPKLQKEIGPGGAFWSEENRENRSSTHLRYNVPDKQGKKFYLSLIEVCRDMEKDPNTNSLQLQNDQSIVDPTVDCHLPYVPLNPSENFRIQISFLQLFHLVEDEVEDVPKFCPEAVEQYYHSCKVYYKVKGRHRKVCTLADGKITRDGIKCNCCMGSFVGLENHASGSSTCRPSAGIFLEDGRSLLDC</sequence>